<reference evidence="1" key="1">
    <citation type="journal article" date="2020" name="New Phytol.">
        <title>Comparative genomics reveals dynamic genome evolution in host specialist ectomycorrhizal fungi.</title>
        <authorList>
            <person name="Lofgren L.A."/>
            <person name="Nguyen N.H."/>
            <person name="Vilgalys R."/>
            <person name="Ruytinx J."/>
            <person name="Liao H.L."/>
            <person name="Branco S."/>
            <person name="Kuo A."/>
            <person name="LaButti K."/>
            <person name="Lipzen A."/>
            <person name="Andreopoulos W."/>
            <person name="Pangilinan J."/>
            <person name="Riley R."/>
            <person name="Hundley H."/>
            <person name="Na H."/>
            <person name="Barry K."/>
            <person name="Grigoriev I.V."/>
            <person name="Stajich J.E."/>
            <person name="Kennedy P.G."/>
        </authorList>
    </citation>
    <scope>NUCLEOTIDE SEQUENCE</scope>
    <source>
        <strain evidence="1">MN1</strain>
    </source>
</reference>
<evidence type="ECO:0000313" key="2">
    <source>
        <dbReference type="Proteomes" id="UP000807769"/>
    </source>
</evidence>
<accession>A0A9P7J3X3</accession>
<gene>
    <name evidence="1" type="ORF">BJ212DRAFT_1487467</name>
</gene>
<evidence type="ECO:0000313" key="1">
    <source>
        <dbReference type="EMBL" id="KAG1801985.1"/>
    </source>
</evidence>
<dbReference type="RefSeq" id="XP_041186204.1">
    <property type="nucleotide sequence ID" value="XM_041341278.1"/>
</dbReference>
<dbReference type="GeneID" id="64635294"/>
<dbReference type="Proteomes" id="UP000807769">
    <property type="component" value="Unassembled WGS sequence"/>
</dbReference>
<organism evidence="1 2">
    <name type="scientific">Suillus subaureus</name>
    <dbReference type="NCBI Taxonomy" id="48587"/>
    <lineage>
        <taxon>Eukaryota</taxon>
        <taxon>Fungi</taxon>
        <taxon>Dikarya</taxon>
        <taxon>Basidiomycota</taxon>
        <taxon>Agaricomycotina</taxon>
        <taxon>Agaricomycetes</taxon>
        <taxon>Agaricomycetidae</taxon>
        <taxon>Boletales</taxon>
        <taxon>Suillineae</taxon>
        <taxon>Suillaceae</taxon>
        <taxon>Suillus</taxon>
    </lineage>
</organism>
<dbReference type="OrthoDB" id="2369050at2759"/>
<proteinExistence type="predicted"/>
<keyword evidence="2" id="KW-1185">Reference proteome</keyword>
<name>A0A9P7J3X3_9AGAM</name>
<dbReference type="AlphaFoldDB" id="A0A9P7J3X3"/>
<dbReference type="EMBL" id="JABBWG010000084">
    <property type="protein sequence ID" value="KAG1801985.1"/>
    <property type="molecule type" value="Genomic_DNA"/>
</dbReference>
<sequence>MSTSKTTCVEQPAPTKPLFLSMGDITPEILCTWEMGCHQYFKHKNIPNKEQVGKVAWGMLEPSVQEWYLNDQEHLDALTFREYMAEVRAYWLPSDWADITWQKLLSSTQGNKPFNEWAVEVQGLNALLHDTPSYLTELNLCYHLEAHMHTDLRTKYHSEDILAINEFHPWLKKT</sequence>
<protein>
    <submittedName>
        <fullName evidence="1">Uncharacterized protein</fullName>
    </submittedName>
</protein>
<comment type="caution">
    <text evidence="1">The sequence shown here is derived from an EMBL/GenBank/DDBJ whole genome shotgun (WGS) entry which is preliminary data.</text>
</comment>